<reference evidence="1" key="2">
    <citation type="journal article" date="2022" name="Microb. Genom.">
        <title>A chromosome-scale genome assembly of the tomato pathogen Cladosporium fulvum reveals a compartmentalized genome architecture and the presence of a dispensable chromosome.</title>
        <authorList>
            <person name="Zaccaron A.Z."/>
            <person name="Chen L.H."/>
            <person name="Samaras A."/>
            <person name="Stergiopoulos I."/>
        </authorList>
    </citation>
    <scope>NUCLEOTIDE SEQUENCE</scope>
    <source>
        <strain evidence="1">Race5_Kim</strain>
    </source>
</reference>
<sequence>MALEELLAEFRDKEQTTDITKANWYNIAAAALAAASAGHEVVKLCRFATKDVDLETQKLVQRRIKETILKTSWLYGGPKAILSLFPLFKDLKEEETDHFGARWEAHLRNDPNETAEAEARGKLFFDKLWSPEAAKENLDFNFKHSPHLYLLVKHNLYFYASEPSILSFIETELIYAAALTCSNVPQQAEWHTRGIVRQGGTKEQARQVQELSLKMAEMYDCRTGKITPVDEIEWDDKKSHA</sequence>
<dbReference type="Gene3D" id="1.20.1290.10">
    <property type="entry name" value="AhpD-like"/>
    <property type="match status" value="1"/>
</dbReference>
<dbReference type="AlphaFoldDB" id="A0A9Q8PGB8"/>
<dbReference type="Proteomes" id="UP000756132">
    <property type="component" value="Chromosome 9"/>
</dbReference>
<dbReference type="OrthoDB" id="5537330at2759"/>
<gene>
    <name evidence="1" type="ORF">CLAFUR5_09417</name>
</gene>
<dbReference type="GeneID" id="71989295"/>
<dbReference type="SUPFAM" id="SSF69118">
    <property type="entry name" value="AhpD-like"/>
    <property type="match status" value="1"/>
</dbReference>
<keyword evidence="2" id="KW-1185">Reference proteome</keyword>
<evidence type="ECO:0000313" key="1">
    <source>
        <dbReference type="EMBL" id="UJO21905.1"/>
    </source>
</evidence>
<proteinExistence type="predicted"/>
<protein>
    <recommendedName>
        <fullName evidence="3">Carboxymuconolactone decarboxylase-like domain-containing protein</fullName>
    </recommendedName>
</protein>
<dbReference type="PANTHER" id="PTHR28180">
    <property type="entry name" value="CONSERVED MITOCHONDRIAL PROTEIN-RELATED"/>
    <property type="match status" value="1"/>
</dbReference>
<evidence type="ECO:0008006" key="3">
    <source>
        <dbReference type="Google" id="ProtNLM"/>
    </source>
</evidence>
<dbReference type="EMBL" id="CP090171">
    <property type="protein sequence ID" value="UJO21905.1"/>
    <property type="molecule type" value="Genomic_DNA"/>
</dbReference>
<name>A0A9Q8PGB8_PASFU</name>
<dbReference type="RefSeq" id="XP_047766271.1">
    <property type="nucleotide sequence ID" value="XM_047908565.1"/>
</dbReference>
<dbReference type="InterPro" id="IPR052999">
    <property type="entry name" value="PTS1_Protein"/>
</dbReference>
<dbReference type="InterPro" id="IPR029032">
    <property type="entry name" value="AhpD-like"/>
</dbReference>
<organism evidence="1 2">
    <name type="scientific">Passalora fulva</name>
    <name type="common">Tomato leaf mold</name>
    <name type="synonym">Cladosporium fulvum</name>
    <dbReference type="NCBI Taxonomy" id="5499"/>
    <lineage>
        <taxon>Eukaryota</taxon>
        <taxon>Fungi</taxon>
        <taxon>Dikarya</taxon>
        <taxon>Ascomycota</taxon>
        <taxon>Pezizomycotina</taxon>
        <taxon>Dothideomycetes</taxon>
        <taxon>Dothideomycetidae</taxon>
        <taxon>Mycosphaerellales</taxon>
        <taxon>Mycosphaerellaceae</taxon>
        <taxon>Fulvia</taxon>
    </lineage>
</organism>
<reference evidence="1" key="1">
    <citation type="submission" date="2021-12" db="EMBL/GenBank/DDBJ databases">
        <authorList>
            <person name="Zaccaron A."/>
            <person name="Stergiopoulos I."/>
        </authorList>
    </citation>
    <scope>NUCLEOTIDE SEQUENCE</scope>
    <source>
        <strain evidence="1">Race5_Kim</strain>
    </source>
</reference>
<evidence type="ECO:0000313" key="2">
    <source>
        <dbReference type="Proteomes" id="UP000756132"/>
    </source>
</evidence>
<accession>A0A9Q8PGB8</accession>
<dbReference type="OMA" id="WHTRGIV"/>
<dbReference type="KEGG" id="ffu:CLAFUR5_09417"/>